<dbReference type="Gene3D" id="3.40.50.1820">
    <property type="entry name" value="alpha/beta hydrolase"/>
    <property type="match status" value="1"/>
</dbReference>
<gene>
    <name evidence="2" type="ORF">KHLLAP_LOCUS13754</name>
</gene>
<feature type="compositionally biased region" description="Basic and acidic residues" evidence="1">
    <location>
        <begin position="8"/>
        <end position="24"/>
    </location>
</feature>
<dbReference type="Proteomes" id="UP001295740">
    <property type="component" value="Unassembled WGS sequence"/>
</dbReference>
<evidence type="ECO:0000313" key="2">
    <source>
        <dbReference type="EMBL" id="CAJ2513286.1"/>
    </source>
</evidence>
<sequence>MGQGPSHDVAELETRVEDPQDGRRPEGLALIAHGRLGGSFDQAPVRLLAEYFRNQRHLRVVTWNARGNGHSAGGNEWANFGNWQGDAYVDDYQRMLRDAMSRYAQDFPDAEHAQLFICSSDLMTGYSAGAIFAGCARPPRSSTQFAAPRYILISYPVELNPIMAVFKTGSYFRSVEALVQGYMVGKTWPPSSIVKSRPEVAGVLTISAEYDTKLFYSVWTGTLWSKNARGNLWHVVVEGAGHAWNEKAHCIVEEVDKWLTG</sequence>
<protein>
    <submittedName>
        <fullName evidence="2">Uu.00g014050.m01.CDS01</fullName>
    </submittedName>
</protein>
<organism evidence="2 3">
    <name type="scientific">Anthostomella pinea</name>
    <dbReference type="NCBI Taxonomy" id="933095"/>
    <lineage>
        <taxon>Eukaryota</taxon>
        <taxon>Fungi</taxon>
        <taxon>Dikarya</taxon>
        <taxon>Ascomycota</taxon>
        <taxon>Pezizomycotina</taxon>
        <taxon>Sordariomycetes</taxon>
        <taxon>Xylariomycetidae</taxon>
        <taxon>Xylariales</taxon>
        <taxon>Xylariaceae</taxon>
        <taxon>Anthostomella</taxon>
    </lineage>
</organism>
<name>A0AAI8VSH1_9PEZI</name>
<dbReference type="EMBL" id="CAUWAG010000020">
    <property type="protein sequence ID" value="CAJ2513286.1"/>
    <property type="molecule type" value="Genomic_DNA"/>
</dbReference>
<keyword evidence="3" id="KW-1185">Reference proteome</keyword>
<dbReference type="PANTHER" id="PTHR42103:SF2">
    <property type="entry name" value="AB HYDROLASE-1 DOMAIN-CONTAINING PROTEIN"/>
    <property type="match status" value="1"/>
</dbReference>
<comment type="caution">
    <text evidence="2">The sequence shown here is derived from an EMBL/GenBank/DDBJ whole genome shotgun (WGS) entry which is preliminary data.</text>
</comment>
<feature type="region of interest" description="Disordered" evidence="1">
    <location>
        <begin position="1"/>
        <end position="24"/>
    </location>
</feature>
<dbReference type="PANTHER" id="PTHR42103">
    <property type="entry name" value="ALPHA/BETA-HYDROLASES SUPERFAMILY PROTEIN"/>
    <property type="match status" value="1"/>
</dbReference>
<proteinExistence type="predicted"/>
<evidence type="ECO:0000256" key="1">
    <source>
        <dbReference type="SAM" id="MobiDB-lite"/>
    </source>
</evidence>
<reference evidence="2" key="1">
    <citation type="submission" date="2023-10" db="EMBL/GenBank/DDBJ databases">
        <authorList>
            <person name="Hackl T."/>
        </authorList>
    </citation>
    <scope>NUCLEOTIDE SEQUENCE</scope>
</reference>
<accession>A0AAI8VSH1</accession>
<evidence type="ECO:0000313" key="3">
    <source>
        <dbReference type="Proteomes" id="UP001295740"/>
    </source>
</evidence>
<dbReference type="SUPFAM" id="SSF53474">
    <property type="entry name" value="alpha/beta-Hydrolases"/>
    <property type="match status" value="1"/>
</dbReference>
<dbReference type="AlphaFoldDB" id="A0AAI8VSH1"/>
<dbReference type="InterPro" id="IPR029058">
    <property type="entry name" value="AB_hydrolase_fold"/>
</dbReference>